<dbReference type="Proteomes" id="UP000887540">
    <property type="component" value="Unplaced"/>
</dbReference>
<sequence>MAGEKASSEIHPAISDAELSSDSLSEIDSDYDSEPDYRPDQKYTPKFNFPVYSQRVVDGLVDLHPKASFTCWFISQIIGALVVIGGLTAIIYITPFLLEGIEWRTEQLKFEAISESVNEVDYNRQKFASKLENVFNQTTPTTEDLTTMVEDFVQYTYIDTYIQNNEDVDYIKDNADTYRTWNYNNALGLLVSAILLTGTSEMKCSNVTCNAALALMAVFGLIFITVILSSSVFVLMTKIRFVWAKILNIRVRNQGALFTKRDVDGIIVRDFFVMCTSLAIFIGAFILAILIVHKDQLTWSWSQTMLFVYGQTTTVGRTRVVPDFISSKKVTITLLTKYTAMTIWCVHYFALFLASAGSVYKSWHNSRYAVLDQEDYQHLLKVDAKMRNMRAEKAPQYLTN</sequence>
<evidence type="ECO:0000313" key="3">
    <source>
        <dbReference type="Proteomes" id="UP000887540"/>
    </source>
</evidence>
<evidence type="ECO:0000256" key="2">
    <source>
        <dbReference type="SAM" id="Phobius"/>
    </source>
</evidence>
<reference evidence="4" key="1">
    <citation type="submission" date="2022-11" db="UniProtKB">
        <authorList>
            <consortium name="WormBaseParasite"/>
        </authorList>
    </citation>
    <scope>IDENTIFICATION</scope>
</reference>
<proteinExistence type="predicted"/>
<dbReference type="AlphaFoldDB" id="A0A914BYK9"/>
<keyword evidence="2" id="KW-0812">Transmembrane</keyword>
<feature type="transmembrane region" description="Helical" evidence="2">
    <location>
        <begin position="73"/>
        <end position="98"/>
    </location>
</feature>
<feature type="transmembrane region" description="Helical" evidence="2">
    <location>
        <begin position="271"/>
        <end position="292"/>
    </location>
</feature>
<feature type="compositionally biased region" description="Acidic residues" evidence="1">
    <location>
        <begin position="25"/>
        <end position="34"/>
    </location>
</feature>
<feature type="transmembrane region" description="Helical" evidence="2">
    <location>
        <begin position="338"/>
        <end position="360"/>
    </location>
</feature>
<feature type="compositionally biased region" description="Low complexity" evidence="1">
    <location>
        <begin position="13"/>
        <end position="24"/>
    </location>
</feature>
<keyword evidence="3" id="KW-1185">Reference proteome</keyword>
<evidence type="ECO:0000313" key="4">
    <source>
        <dbReference type="WBParaSite" id="ACRNAN_Path_1300.g5099.t1"/>
    </source>
</evidence>
<name>A0A914BYK9_9BILA</name>
<protein>
    <submittedName>
        <fullName evidence="4">Uncharacterized protein</fullName>
    </submittedName>
</protein>
<organism evidence="3 4">
    <name type="scientific">Acrobeloides nanus</name>
    <dbReference type="NCBI Taxonomy" id="290746"/>
    <lineage>
        <taxon>Eukaryota</taxon>
        <taxon>Metazoa</taxon>
        <taxon>Ecdysozoa</taxon>
        <taxon>Nematoda</taxon>
        <taxon>Chromadorea</taxon>
        <taxon>Rhabditida</taxon>
        <taxon>Tylenchina</taxon>
        <taxon>Cephalobomorpha</taxon>
        <taxon>Cephaloboidea</taxon>
        <taxon>Cephalobidae</taxon>
        <taxon>Acrobeloides</taxon>
    </lineage>
</organism>
<feature type="transmembrane region" description="Helical" evidence="2">
    <location>
        <begin position="181"/>
        <end position="199"/>
    </location>
</feature>
<dbReference type="WBParaSite" id="ACRNAN_Path_1300.g5099.t1">
    <property type="protein sequence ID" value="ACRNAN_Path_1300.g5099.t1"/>
    <property type="gene ID" value="ACRNAN_Path_1300.g5099"/>
</dbReference>
<accession>A0A914BYK9</accession>
<keyword evidence="2" id="KW-1133">Transmembrane helix</keyword>
<feature type="region of interest" description="Disordered" evidence="1">
    <location>
        <begin position="1"/>
        <end position="42"/>
    </location>
</feature>
<dbReference type="Gene3D" id="1.10.287.70">
    <property type="match status" value="1"/>
</dbReference>
<feature type="transmembrane region" description="Helical" evidence="2">
    <location>
        <begin position="211"/>
        <end position="235"/>
    </location>
</feature>
<evidence type="ECO:0000256" key="1">
    <source>
        <dbReference type="SAM" id="MobiDB-lite"/>
    </source>
</evidence>
<keyword evidence="2" id="KW-0472">Membrane</keyword>